<keyword evidence="2" id="KW-0472">Membrane</keyword>
<name>A0A5J5FAJ1_9PEZI</name>
<feature type="transmembrane region" description="Helical" evidence="2">
    <location>
        <begin position="216"/>
        <end position="241"/>
    </location>
</feature>
<gene>
    <name evidence="3" type="ORF">FN846DRAFT_670619</name>
</gene>
<sequence>MSGYWPTNSYDPVPEYDNNGYPLQQLSFSYAAGGEGGGGGGGGGGGEGAASTWSSQHTSYVGRPQQQPQKPQTPHPGAPMHRESLMFHPPVNHQLRHQYRKTKQFRRIFTRIMGRWVLSCIFAAATVGIFLMYESMDILNANEKHMFNALYLGVSLLLALNMVASFKTMADLFRWKVLASTTYGGHSAKELDLILGLSSYGTATILLKHWLRKPRYFFLLLFWIMLGIMAQAGLAMLGLTFNHDSEGAQKTSPGIVNATLLDSFHKTSPAIPMYFEQNYLAHLYGDMSYNMREHSEGEPLPPNVDPGLIDIIYVNATNEFKYYFKEFAWRPHGEPRWARTKRYVTVSPKCSWSPIIKGQKGDGAVVIDLDGDGSGIHPTEHSWITGLTGQSTTYTLPHSSRAPFTKFLTNIKPPSLYANPSINANETENMLLNATLGIDISTGKFQPTCGSRCGLTLVYRFIREMELVRNPLPFGDFFNCKTTISTVQNALQPQHHLADKLAVRIASAAGSNAIWIFDPNFTLQQTSYNSASRWDNWQGLSGKEATERAEYLVGRFAAGTIAMLDNNNPREEIPGQRPWEGVFLRVKWLYVWITFGILLGGQLLIGLVTMIKANTVFCKDSSFLSTARLLRPLVDRMGESGCAATGNEIAELFENTHMRYGVRRDGGYNRLDILMDITKVEGKFQGGVGFPRGYYE</sequence>
<dbReference type="EMBL" id="VXIS01000007">
    <property type="protein sequence ID" value="KAA8914253.1"/>
    <property type="molecule type" value="Genomic_DNA"/>
</dbReference>
<comment type="caution">
    <text evidence="3">The sequence shown here is derived from an EMBL/GenBank/DDBJ whole genome shotgun (WGS) entry which is preliminary data.</text>
</comment>
<keyword evidence="2" id="KW-0812">Transmembrane</keyword>
<reference evidence="3 4" key="1">
    <citation type="submission" date="2019-09" db="EMBL/GenBank/DDBJ databases">
        <title>Draft genome of the ectomycorrhizal ascomycete Sphaerosporella brunnea.</title>
        <authorList>
            <consortium name="DOE Joint Genome Institute"/>
            <person name="Benucci G.M."/>
            <person name="Marozzi G."/>
            <person name="Antonielli L."/>
            <person name="Sanchez S."/>
            <person name="Marco P."/>
            <person name="Wang X."/>
            <person name="Falini L.B."/>
            <person name="Barry K."/>
            <person name="Haridas S."/>
            <person name="Lipzen A."/>
            <person name="Labutti K."/>
            <person name="Grigoriev I.V."/>
            <person name="Murat C."/>
            <person name="Martin F."/>
            <person name="Albertini E."/>
            <person name="Donnini D."/>
            <person name="Bonito G."/>
        </authorList>
    </citation>
    <scope>NUCLEOTIDE SEQUENCE [LARGE SCALE GENOMIC DNA]</scope>
    <source>
        <strain evidence="3 4">Sb_GMNB300</strain>
    </source>
</reference>
<evidence type="ECO:0000313" key="4">
    <source>
        <dbReference type="Proteomes" id="UP000326924"/>
    </source>
</evidence>
<dbReference type="InParanoid" id="A0A5J5FAJ1"/>
<feature type="compositionally biased region" description="Gly residues" evidence="1">
    <location>
        <begin position="33"/>
        <end position="48"/>
    </location>
</feature>
<keyword evidence="2" id="KW-1133">Transmembrane helix</keyword>
<keyword evidence="4" id="KW-1185">Reference proteome</keyword>
<organism evidence="3 4">
    <name type="scientific">Sphaerosporella brunnea</name>
    <dbReference type="NCBI Taxonomy" id="1250544"/>
    <lineage>
        <taxon>Eukaryota</taxon>
        <taxon>Fungi</taxon>
        <taxon>Dikarya</taxon>
        <taxon>Ascomycota</taxon>
        <taxon>Pezizomycotina</taxon>
        <taxon>Pezizomycetes</taxon>
        <taxon>Pezizales</taxon>
        <taxon>Pyronemataceae</taxon>
        <taxon>Sphaerosporella</taxon>
    </lineage>
</organism>
<evidence type="ECO:0000256" key="1">
    <source>
        <dbReference type="SAM" id="MobiDB-lite"/>
    </source>
</evidence>
<feature type="transmembrane region" description="Helical" evidence="2">
    <location>
        <begin position="113"/>
        <end position="133"/>
    </location>
</feature>
<proteinExistence type="predicted"/>
<feature type="transmembrane region" description="Helical" evidence="2">
    <location>
        <begin position="588"/>
        <end position="611"/>
    </location>
</feature>
<feature type="transmembrane region" description="Helical" evidence="2">
    <location>
        <begin position="145"/>
        <end position="166"/>
    </location>
</feature>
<accession>A0A5J5FAJ1</accession>
<evidence type="ECO:0000256" key="2">
    <source>
        <dbReference type="SAM" id="Phobius"/>
    </source>
</evidence>
<dbReference type="OrthoDB" id="3596604at2759"/>
<dbReference type="Proteomes" id="UP000326924">
    <property type="component" value="Unassembled WGS sequence"/>
</dbReference>
<dbReference type="AlphaFoldDB" id="A0A5J5FAJ1"/>
<evidence type="ECO:0000313" key="3">
    <source>
        <dbReference type="EMBL" id="KAA8914253.1"/>
    </source>
</evidence>
<protein>
    <submittedName>
        <fullName evidence="3">Uncharacterized protein</fullName>
    </submittedName>
</protein>
<feature type="region of interest" description="Disordered" evidence="1">
    <location>
        <begin position="32"/>
        <end position="81"/>
    </location>
</feature>